<proteinExistence type="predicted"/>
<sequence length="187" mass="19973">MASVLIPLAEGFEELEAVALIDVMRRGGIEVRVAYIEDELHHGRVVTGANGIGVQADTSLKNIISDDFDMMVLPGGWGGTYALAENARVLELLKEFKANKVVGAMCAAPYALKKAGVLGNNYTCYPGAKEEIDQPGYRDDLKVVEDGNVMTSQGPGTAVCFGLAIVKRLVGEASMQTVKEGMLLSYC</sequence>
<dbReference type="InterPro" id="IPR050325">
    <property type="entry name" value="Prot/Nucl_acid_deglycase"/>
</dbReference>
<gene>
    <name evidence="2" type="ORF">MNB_SV-8-319</name>
</gene>
<protein>
    <submittedName>
        <fullName evidence="2">4-methyl-5(Beta-hydroxyethyl)-thiazole monophosphate synthesis protein</fullName>
    </submittedName>
</protein>
<dbReference type="InterPro" id="IPR002818">
    <property type="entry name" value="DJ-1/PfpI"/>
</dbReference>
<feature type="domain" description="DJ-1/PfpI" evidence="1">
    <location>
        <begin position="3"/>
        <end position="167"/>
    </location>
</feature>
<organism evidence="2">
    <name type="scientific">hydrothermal vent metagenome</name>
    <dbReference type="NCBI Taxonomy" id="652676"/>
    <lineage>
        <taxon>unclassified sequences</taxon>
        <taxon>metagenomes</taxon>
        <taxon>ecological metagenomes</taxon>
    </lineage>
</organism>
<dbReference type="AlphaFoldDB" id="A0A1W1BP69"/>
<name>A0A1W1BP69_9ZZZZ</name>
<evidence type="ECO:0000259" key="1">
    <source>
        <dbReference type="Pfam" id="PF01965"/>
    </source>
</evidence>
<dbReference type="Pfam" id="PF01965">
    <property type="entry name" value="DJ-1_PfpI"/>
    <property type="match status" value="1"/>
</dbReference>
<dbReference type="InterPro" id="IPR029062">
    <property type="entry name" value="Class_I_gatase-like"/>
</dbReference>
<dbReference type="SUPFAM" id="SSF52317">
    <property type="entry name" value="Class I glutamine amidotransferase-like"/>
    <property type="match status" value="1"/>
</dbReference>
<dbReference type="NCBIfam" id="TIGR01383">
    <property type="entry name" value="not_thiJ"/>
    <property type="match status" value="1"/>
</dbReference>
<dbReference type="CDD" id="cd03135">
    <property type="entry name" value="GATase1_DJ-1"/>
    <property type="match status" value="1"/>
</dbReference>
<dbReference type="InterPro" id="IPR006287">
    <property type="entry name" value="DJ-1"/>
</dbReference>
<dbReference type="GO" id="GO:0005737">
    <property type="term" value="C:cytoplasm"/>
    <property type="evidence" value="ECO:0007669"/>
    <property type="project" value="TreeGrafter"/>
</dbReference>
<reference evidence="2" key="1">
    <citation type="submission" date="2016-10" db="EMBL/GenBank/DDBJ databases">
        <authorList>
            <person name="de Groot N.N."/>
        </authorList>
    </citation>
    <scope>NUCLEOTIDE SEQUENCE</scope>
</reference>
<dbReference type="EMBL" id="FPHD01000029">
    <property type="protein sequence ID" value="SFV55324.1"/>
    <property type="molecule type" value="Genomic_DNA"/>
</dbReference>
<dbReference type="Gene3D" id="3.40.50.880">
    <property type="match status" value="1"/>
</dbReference>
<dbReference type="PANTHER" id="PTHR48094">
    <property type="entry name" value="PROTEIN/NUCLEIC ACID DEGLYCASE DJ-1-RELATED"/>
    <property type="match status" value="1"/>
</dbReference>
<accession>A0A1W1BP69</accession>
<dbReference type="PANTHER" id="PTHR48094:SF12">
    <property type="entry name" value="PARKINSON DISEASE PROTEIN 7 HOMOLOG"/>
    <property type="match status" value="1"/>
</dbReference>
<evidence type="ECO:0000313" key="2">
    <source>
        <dbReference type="EMBL" id="SFV55324.1"/>
    </source>
</evidence>